<dbReference type="RefSeq" id="WP_031593497.1">
    <property type="nucleotide sequence ID" value="NZ_JNVA01000055.1"/>
</dbReference>
<evidence type="ECO:0000313" key="2">
    <source>
        <dbReference type="EMBL" id="CAH6346684.1"/>
    </source>
</evidence>
<dbReference type="EMBL" id="OW970315">
    <property type="protein sequence ID" value="CAH6346684.1"/>
    <property type="molecule type" value="Genomic_DNA"/>
</dbReference>
<feature type="transmembrane region" description="Helical" evidence="1">
    <location>
        <begin position="103"/>
        <end position="125"/>
    </location>
</feature>
<reference evidence="2" key="1">
    <citation type="submission" date="2022-05" db="EMBL/GenBank/DDBJ databases">
        <authorList>
            <person name="Pothier F. J."/>
        </authorList>
    </citation>
    <scope>NUCLEOTIDE SEQUENCE</scope>
    <source>
        <strain evidence="2">DAPP-PG734</strain>
    </source>
</reference>
<proteinExistence type="predicted"/>
<accession>A0AAN2K6Z7</accession>
<keyword evidence="1" id="KW-0472">Membrane</keyword>
<evidence type="ECO:0000256" key="1">
    <source>
        <dbReference type="SAM" id="Phobius"/>
    </source>
</evidence>
<keyword evidence="1" id="KW-0812">Transmembrane</keyword>
<dbReference type="Proteomes" id="UP001158961">
    <property type="component" value="Chromosome"/>
</dbReference>
<sequence length="316" mass="34924">MKVSNMDMQQKLELSITKAAKILPGDVGQQLLAMLTPQALATMAAITGLWASAHFFGIGELADLILIVAGWVAVGGVAVEASKKLYEFSKTTYKARTESDLDDAAACLAAAITMIGVDTVMAILLKKNPRDAFRHSYRNIRMPKYSASVGRAMNGPRNTSSSWRYRPKIRFTDRQNAGLGSTNLWGDITIGRACDRTVKTAEQAAEDVLAAIYHERVHSSIAPKFYLLRELRAFMHTSSYNRSYILRYLEEAFAEMVGLMRAKGMSPRYVINGFKFPLTNNYEITFTALRHEAAGVLLGPVVVGGAMYNVYYGIQQ</sequence>
<feature type="transmembrane region" description="Helical" evidence="1">
    <location>
        <begin position="64"/>
        <end position="82"/>
    </location>
</feature>
<name>A0AAN2K6Z7_ENTAG</name>
<protein>
    <submittedName>
        <fullName evidence="2">Uncharacterized protein</fullName>
    </submittedName>
</protein>
<evidence type="ECO:0000313" key="3">
    <source>
        <dbReference type="Proteomes" id="UP001158961"/>
    </source>
</evidence>
<organism evidence="2 3">
    <name type="scientific">Enterobacter agglomerans</name>
    <name type="common">Erwinia herbicola</name>
    <name type="synonym">Pantoea agglomerans</name>
    <dbReference type="NCBI Taxonomy" id="549"/>
    <lineage>
        <taxon>Bacteria</taxon>
        <taxon>Pseudomonadati</taxon>
        <taxon>Pseudomonadota</taxon>
        <taxon>Gammaproteobacteria</taxon>
        <taxon>Enterobacterales</taxon>
        <taxon>Erwiniaceae</taxon>
        <taxon>Pantoea</taxon>
        <taxon>Pantoea agglomerans group</taxon>
    </lineage>
</organism>
<gene>
    <name evidence="2" type="ORF">DAPPPG734_20865</name>
</gene>
<keyword evidence="1" id="KW-1133">Transmembrane helix</keyword>
<dbReference type="AlphaFoldDB" id="A0AAN2K6Z7"/>